<gene>
    <name evidence="1" type="ORF">DYB26_010499</name>
</gene>
<evidence type="ECO:0000313" key="1">
    <source>
        <dbReference type="EMBL" id="RHZ03293.1"/>
    </source>
</evidence>
<protein>
    <submittedName>
        <fullName evidence="1">Uncharacterized protein</fullName>
    </submittedName>
</protein>
<proteinExistence type="predicted"/>
<dbReference type="Proteomes" id="UP000286510">
    <property type="component" value="Unassembled WGS sequence"/>
</dbReference>
<sequence length="51" mass="6008">LQARNIAVNLTTNEMFNKAKYSYLKDMDDEFYNPFDKGVGANCLAFWLRRN</sequence>
<comment type="caution">
    <text evidence="1">The sequence shown here is derived from an EMBL/GenBank/DDBJ whole genome shotgun (WGS) entry which is preliminary data.</text>
</comment>
<dbReference type="EMBL" id="QUTF01017919">
    <property type="protein sequence ID" value="RHZ03293.1"/>
    <property type="molecule type" value="Genomic_DNA"/>
</dbReference>
<accession>A0A418E0L2</accession>
<evidence type="ECO:0000313" key="2">
    <source>
        <dbReference type="Proteomes" id="UP000286510"/>
    </source>
</evidence>
<name>A0A418E0L2_APHAT</name>
<reference evidence="1 2" key="1">
    <citation type="submission" date="2018-08" db="EMBL/GenBank/DDBJ databases">
        <title>Aphanomyces genome sequencing and annotation.</title>
        <authorList>
            <person name="Minardi D."/>
            <person name="Oidtmann B."/>
            <person name="Van Der Giezen M."/>
            <person name="Studholme D.J."/>
        </authorList>
    </citation>
    <scope>NUCLEOTIDE SEQUENCE [LARGE SCALE GENOMIC DNA]</scope>
    <source>
        <strain evidence="1 2">FDL457</strain>
    </source>
</reference>
<organism evidence="1 2">
    <name type="scientific">Aphanomyces astaci</name>
    <name type="common">Crayfish plague agent</name>
    <dbReference type="NCBI Taxonomy" id="112090"/>
    <lineage>
        <taxon>Eukaryota</taxon>
        <taxon>Sar</taxon>
        <taxon>Stramenopiles</taxon>
        <taxon>Oomycota</taxon>
        <taxon>Saprolegniomycetes</taxon>
        <taxon>Saprolegniales</taxon>
        <taxon>Verrucalvaceae</taxon>
        <taxon>Aphanomyces</taxon>
    </lineage>
</organism>
<feature type="non-terminal residue" evidence="1">
    <location>
        <position position="1"/>
    </location>
</feature>
<dbReference type="AlphaFoldDB" id="A0A418E0L2"/>
<dbReference type="VEuPathDB" id="FungiDB:H257_11778"/>